<feature type="binding site" evidence="6">
    <location>
        <begin position="47"/>
        <end position="52"/>
    </location>
    <ligand>
        <name>ATP</name>
        <dbReference type="ChEBI" id="CHEBI:30616"/>
    </ligand>
</feature>
<keyword evidence="3 6" id="KW-0547">Nucleotide-binding</keyword>
<comment type="subcellular location">
    <subcellularLocation>
        <location evidence="6">Cytoplasm</location>
    </subcellularLocation>
</comment>
<comment type="domain">
    <text evidence="6">The N-terminal region contains the highly conserved SGGXDS motif, predicted to be a P-loop motif involved in ATP binding.</text>
</comment>
<dbReference type="InterPro" id="IPR012795">
    <property type="entry name" value="tRNA_Ile_lys_synt_N"/>
</dbReference>
<dbReference type="NCBIfam" id="TIGR02432">
    <property type="entry name" value="lysidine_TilS_N"/>
    <property type="match status" value="1"/>
</dbReference>
<evidence type="ECO:0000256" key="3">
    <source>
        <dbReference type="ARBA" id="ARBA00022741"/>
    </source>
</evidence>
<dbReference type="GO" id="GO:0032267">
    <property type="term" value="F:tRNA(Ile)-lysidine synthase activity"/>
    <property type="evidence" value="ECO:0007669"/>
    <property type="project" value="UniProtKB-EC"/>
</dbReference>
<proteinExistence type="inferred from homology"/>
<evidence type="ECO:0000256" key="1">
    <source>
        <dbReference type="ARBA" id="ARBA00022598"/>
    </source>
</evidence>
<dbReference type="EMBL" id="JACIJK010000001">
    <property type="protein sequence ID" value="MBB5713294.1"/>
    <property type="molecule type" value="Genomic_DNA"/>
</dbReference>
<evidence type="ECO:0000256" key="4">
    <source>
        <dbReference type="ARBA" id="ARBA00022840"/>
    </source>
</evidence>
<comment type="similarity">
    <text evidence="6">Belongs to the tRNA(Ile)-lysidine synthase family.</text>
</comment>
<dbReference type="InterPro" id="IPR014729">
    <property type="entry name" value="Rossmann-like_a/b/a_fold"/>
</dbReference>
<dbReference type="PANTHER" id="PTHR43033">
    <property type="entry name" value="TRNA(ILE)-LYSIDINE SYNTHASE-RELATED"/>
    <property type="match status" value="1"/>
</dbReference>
<keyword evidence="9" id="KW-1185">Reference proteome</keyword>
<evidence type="ECO:0000256" key="5">
    <source>
        <dbReference type="ARBA" id="ARBA00048539"/>
    </source>
</evidence>
<dbReference type="InterPro" id="IPR011063">
    <property type="entry name" value="TilS/TtcA_N"/>
</dbReference>
<feature type="domain" description="tRNA(Ile)-lysidine/2-thiocytidine synthase N-terminal" evidence="7">
    <location>
        <begin position="42"/>
        <end position="217"/>
    </location>
</feature>
<keyword evidence="6" id="KW-0963">Cytoplasm</keyword>
<name>A0A7W9BAB2_9SPHN</name>
<evidence type="ECO:0000313" key="8">
    <source>
        <dbReference type="EMBL" id="MBB5713294.1"/>
    </source>
</evidence>
<sequence length="339" mass="36116">MSHPSASELTGRLPGAVLERFQRGLNRVWAGAAESGVESARFVIAVSGGPDSMALLALAAVSCSGRIVAVTVDHELRPESRAEAAMVADACAALSVPHATLTPGRPIAGSSLQARAREARYAAIEAWAAKQGLALVLTAHHADDQAETLLMRLNRASGLAGLAGIRASQPMGDMVLLRPVLDWRRSELRAVVEAAGLPWVEDPSNMDSRHDRSRIRALLGGAPELDPVRLAASAKYLGDAETVIERLVQRLWDEHWRGPGQPFDVQRELREVRRRLIRRAILATRETLAVTEPPFGAGANVEPLLDALEAGSAAVQGGVKVDAVGGGWVFTAAPPRRPL</sequence>
<dbReference type="CDD" id="cd01992">
    <property type="entry name" value="TilS_N"/>
    <property type="match status" value="1"/>
</dbReference>
<dbReference type="GO" id="GO:0005737">
    <property type="term" value="C:cytoplasm"/>
    <property type="evidence" value="ECO:0007669"/>
    <property type="project" value="UniProtKB-SubCell"/>
</dbReference>
<dbReference type="GO" id="GO:0005524">
    <property type="term" value="F:ATP binding"/>
    <property type="evidence" value="ECO:0007669"/>
    <property type="project" value="UniProtKB-UniRule"/>
</dbReference>
<keyword evidence="4 6" id="KW-0067">ATP-binding</keyword>
<organism evidence="8 9">
    <name type="scientific">Sphingomonas aerophila</name>
    <dbReference type="NCBI Taxonomy" id="1344948"/>
    <lineage>
        <taxon>Bacteria</taxon>
        <taxon>Pseudomonadati</taxon>
        <taxon>Pseudomonadota</taxon>
        <taxon>Alphaproteobacteria</taxon>
        <taxon>Sphingomonadales</taxon>
        <taxon>Sphingomonadaceae</taxon>
        <taxon>Sphingomonas</taxon>
    </lineage>
</organism>
<evidence type="ECO:0000259" key="7">
    <source>
        <dbReference type="Pfam" id="PF01171"/>
    </source>
</evidence>
<evidence type="ECO:0000313" key="9">
    <source>
        <dbReference type="Proteomes" id="UP000546200"/>
    </source>
</evidence>
<dbReference type="GO" id="GO:0006400">
    <property type="term" value="P:tRNA modification"/>
    <property type="evidence" value="ECO:0007669"/>
    <property type="project" value="UniProtKB-UniRule"/>
</dbReference>
<dbReference type="Pfam" id="PF01171">
    <property type="entry name" value="ATP_bind_3"/>
    <property type="match status" value="1"/>
</dbReference>
<comment type="catalytic activity">
    <reaction evidence="5 6">
        <text>cytidine(34) in tRNA(Ile2) + L-lysine + ATP = lysidine(34) in tRNA(Ile2) + AMP + diphosphate + H(+)</text>
        <dbReference type="Rhea" id="RHEA:43744"/>
        <dbReference type="Rhea" id="RHEA-COMP:10625"/>
        <dbReference type="Rhea" id="RHEA-COMP:10670"/>
        <dbReference type="ChEBI" id="CHEBI:15378"/>
        <dbReference type="ChEBI" id="CHEBI:30616"/>
        <dbReference type="ChEBI" id="CHEBI:32551"/>
        <dbReference type="ChEBI" id="CHEBI:33019"/>
        <dbReference type="ChEBI" id="CHEBI:82748"/>
        <dbReference type="ChEBI" id="CHEBI:83665"/>
        <dbReference type="ChEBI" id="CHEBI:456215"/>
        <dbReference type="EC" id="6.3.4.19"/>
    </reaction>
</comment>
<dbReference type="PANTHER" id="PTHR43033:SF5">
    <property type="entry name" value="TRNA(ILE)-LYSIDINE SYNTHETASE"/>
    <property type="match status" value="1"/>
</dbReference>
<dbReference type="AlphaFoldDB" id="A0A7W9BAB2"/>
<reference evidence="8 9" key="1">
    <citation type="submission" date="2020-08" db="EMBL/GenBank/DDBJ databases">
        <title>Genomic Encyclopedia of Type Strains, Phase IV (KMG-IV): sequencing the most valuable type-strain genomes for metagenomic binning, comparative biology and taxonomic classification.</title>
        <authorList>
            <person name="Goeker M."/>
        </authorList>
    </citation>
    <scope>NUCLEOTIDE SEQUENCE [LARGE SCALE GENOMIC DNA]</scope>
    <source>
        <strain evidence="8 9">DSM 100044</strain>
    </source>
</reference>
<keyword evidence="2 6" id="KW-0819">tRNA processing</keyword>
<dbReference type="Proteomes" id="UP000546200">
    <property type="component" value="Unassembled WGS sequence"/>
</dbReference>
<accession>A0A7W9BAB2</accession>
<evidence type="ECO:0000256" key="2">
    <source>
        <dbReference type="ARBA" id="ARBA00022694"/>
    </source>
</evidence>
<gene>
    <name evidence="6" type="primary">tilS</name>
    <name evidence="8" type="ORF">FHS94_000113</name>
</gene>
<dbReference type="InterPro" id="IPR012094">
    <property type="entry name" value="tRNA_Ile_lys_synt"/>
</dbReference>
<dbReference type="RefSeq" id="WP_343055101.1">
    <property type="nucleotide sequence ID" value="NZ_JACIJK010000001.1"/>
</dbReference>
<comment type="caution">
    <text evidence="8">The sequence shown here is derived from an EMBL/GenBank/DDBJ whole genome shotgun (WGS) entry which is preliminary data.</text>
</comment>
<protein>
    <recommendedName>
        <fullName evidence="6">tRNA(Ile)-lysidine synthase</fullName>
        <ecNumber evidence="6">6.3.4.19</ecNumber>
    </recommendedName>
    <alternativeName>
        <fullName evidence="6">tRNA(Ile)-2-lysyl-cytidine synthase</fullName>
    </alternativeName>
    <alternativeName>
        <fullName evidence="6">tRNA(Ile)-lysidine synthetase</fullName>
    </alternativeName>
</protein>
<dbReference type="Gene3D" id="3.40.50.620">
    <property type="entry name" value="HUPs"/>
    <property type="match status" value="1"/>
</dbReference>
<dbReference type="EC" id="6.3.4.19" evidence="6"/>
<comment type="function">
    <text evidence="6">Ligates lysine onto the cytidine present at position 34 of the AUA codon-specific tRNA(Ile) that contains the anticodon CAU, in an ATP-dependent manner. Cytidine is converted to lysidine, thus changing the amino acid specificity of the tRNA from methionine to isoleucine.</text>
</comment>
<keyword evidence="1 6" id="KW-0436">Ligase</keyword>
<dbReference type="HAMAP" id="MF_01161">
    <property type="entry name" value="tRNA_Ile_lys_synt"/>
    <property type="match status" value="1"/>
</dbReference>
<dbReference type="SUPFAM" id="SSF52402">
    <property type="entry name" value="Adenine nucleotide alpha hydrolases-like"/>
    <property type="match status" value="1"/>
</dbReference>
<evidence type="ECO:0000256" key="6">
    <source>
        <dbReference type="HAMAP-Rule" id="MF_01161"/>
    </source>
</evidence>